<dbReference type="Proteomes" id="UP000708208">
    <property type="component" value="Unassembled WGS sequence"/>
</dbReference>
<dbReference type="OrthoDB" id="6621660at2759"/>
<reference evidence="1" key="1">
    <citation type="submission" date="2021-06" db="EMBL/GenBank/DDBJ databases">
        <authorList>
            <person name="Hodson N. C."/>
            <person name="Mongue J. A."/>
            <person name="Jaron S. K."/>
        </authorList>
    </citation>
    <scope>NUCLEOTIDE SEQUENCE</scope>
</reference>
<sequence>MKLKPTAIVKIHSHKGLQLDCRVLLDNCSDESFIESSLVTRLGLKRKRLATPQNVNALQG</sequence>
<evidence type="ECO:0000313" key="2">
    <source>
        <dbReference type="Proteomes" id="UP000708208"/>
    </source>
</evidence>
<name>A0A8J2KGP8_9HEXA</name>
<dbReference type="EMBL" id="CAJVCH010124663">
    <property type="protein sequence ID" value="CAG7725635.1"/>
    <property type="molecule type" value="Genomic_DNA"/>
</dbReference>
<accession>A0A8J2KGP8</accession>
<feature type="non-terminal residue" evidence="1">
    <location>
        <position position="60"/>
    </location>
</feature>
<protein>
    <submittedName>
        <fullName evidence="1">Uncharacterized protein</fullName>
    </submittedName>
</protein>
<evidence type="ECO:0000313" key="1">
    <source>
        <dbReference type="EMBL" id="CAG7725635.1"/>
    </source>
</evidence>
<organism evidence="1 2">
    <name type="scientific">Allacma fusca</name>
    <dbReference type="NCBI Taxonomy" id="39272"/>
    <lineage>
        <taxon>Eukaryota</taxon>
        <taxon>Metazoa</taxon>
        <taxon>Ecdysozoa</taxon>
        <taxon>Arthropoda</taxon>
        <taxon>Hexapoda</taxon>
        <taxon>Collembola</taxon>
        <taxon>Symphypleona</taxon>
        <taxon>Sminthuridae</taxon>
        <taxon>Allacma</taxon>
    </lineage>
</organism>
<dbReference type="AlphaFoldDB" id="A0A8J2KGP8"/>
<keyword evidence="2" id="KW-1185">Reference proteome</keyword>
<proteinExistence type="predicted"/>
<comment type="caution">
    <text evidence="1">The sequence shown here is derived from an EMBL/GenBank/DDBJ whole genome shotgun (WGS) entry which is preliminary data.</text>
</comment>
<gene>
    <name evidence="1" type="ORF">AFUS01_LOCUS14584</name>
</gene>